<evidence type="ECO:0000313" key="1">
    <source>
        <dbReference type="EMBL" id="KAJ6437128.1"/>
    </source>
</evidence>
<dbReference type="Proteomes" id="UP001163105">
    <property type="component" value="Unassembled WGS sequence"/>
</dbReference>
<comment type="caution">
    <text evidence="1">The sequence shown here is derived from an EMBL/GenBank/DDBJ whole genome shotgun (WGS) entry which is preliminary data.</text>
</comment>
<reference evidence="1" key="1">
    <citation type="submission" date="2023-01" db="EMBL/GenBank/DDBJ databases">
        <title>The growth and conidiation of Purpureocillium lavendulum are regulated by nitrogen source and histone H3K14 acetylation.</title>
        <authorList>
            <person name="Tang P."/>
            <person name="Han J."/>
            <person name="Zhang C."/>
            <person name="Tang P."/>
            <person name="Qi F."/>
            <person name="Zhang K."/>
            <person name="Liang L."/>
        </authorList>
    </citation>
    <scope>NUCLEOTIDE SEQUENCE</scope>
    <source>
        <strain evidence="1">YMF1.00683</strain>
    </source>
</reference>
<name>A0AB34FCI1_9HYPO</name>
<sequence length="59" mass="6671">MGQAAKQIWKSKENEYALAVPALSKDVGHRVAQALHRFHHAPVPLMGFRNVGQLRHSER</sequence>
<dbReference type="EMBL" id="JAQHRD010000013">
    <property type="protein sequence ID" value="KAJ6437128.1"/>
    <property type="molecule type" value="Genomic_DNA"/>
</dbReference>
<keyword evidence="2" id="KW-1185">Reference proteome</keyword>
<dbReference type="AlphaFoldDB" id="A0AB34FCI1"/>
<protein>
    <submittedName>
        <fullName evidence="1">Uncharacterized protein</fullName>
    </submittedName>
</protein>
<gene>
    <name evidence="1" type="ORF">O9K51_10098</name>
</gene>
<proteinExistence type="predicted"/>
<accession>A0AB34FCI1</accession>
<evidence type="ECO:0000313" key="2">
    <source>
        <dbReference type="Proteomes" id="UP001163105"/>
    </source>
</evidence>
<organism evidence="1 2">
    <name type="scientific">Purpureocillium lavendulum</name>
    <dbReference type="NCBI Taxonomy" id="1247861"/>
    <lineage>
        <taxon>Eukaryota</taxon>
        <taxon>Fungi</taxon>
        <taxon>Dikarya</taxon>
        <taxon>Ascomycota</taxon>
        <taxon>Pezizomycotina</taxon>
        <taxon>Sordariomycetes</taxon>
        <taxon>Hypocreomycetidae</taxon>
        <taxon>Hypocreales</taxon>
        <taxon>Ophiocordycipitaceae</taxon>
        <taxon>Purpureocillium</taxon>
    </lineage>
</organism>